<reference evidence="1 2" key="1">
    <citation type="journal article" date="2019" name="Emerg. Microbes Infect.">
        <title>Comprehensive subspecies identification of 175 nontuberculous mycobacteria species based on 7547 genomic profiles.</title>
        <authorList>
            <person name="Matsumoto Y."/>
            <person name="Kinjo T."/>
            <person name="Motooka D."/>
            <person name="Nabeya D."/>
            <person name="Jung N."/>
            <person name="Uechi K."/>
            <person name="Horii T."/>
            <person name="Iida T."/>
            <person name="Fujita J."/>
            <person name="Nakamura S."/>
        </authorList>
    </citation>
    <scope>NUCLEOTIDE SEQUENCE [LARGE SCALE GENOMIC DNA]</scope>
    <source>
        <strain evidence="1 2">JCM 30723</strain>
    </source>
</reference>
<gene>
    <name evidence="1" type="ORF">MALGJ_18770</name>
</gene>
<evidence type="ECO:0000313" key="1">
    <source>
        <dbReference type="EMBL" id="GFG85201.1"/>
    </source>
</evidence>
<organism evidence="1 2">
    <name type="scientific">Mycolicibacter algericus</name>
    <name type="common">Mycobacterium algericum</name>
    <dbReference type="NCBI Taxonomy" id="1288388"/>
    <lineage>
        <taxon>Bacteria</taxon>
        <taxon>Bacillati</taxon>
        <taxon>Actinomycetota</taxon>
        <taxon>Actinomycetes</taxon>
        <taxon>Mycobacteriales</taxon>
        <taxon>Mycobacteriaceae</taxon>
        <taxon>Mycolicibacter</taxon>
    </lineage>
</organism>
<dbReference type="AlphaFoldDB" id="A0A7I9Y943"/>
<dbReference type="EMBL" id="BLKY01000001">
    <property type="protein sequence ID" value="GFG85201.1"/>
    <property type="molecule type" value="Genomic_DNA"/>
</dbReference>
<dbReference type="Proteomes" id="UP000465305">
    <property type="component" value="Unassembled WGS sequence"/>
</dbReference>
<accession>A0A7I9Y943</accession>
<comment type="caution">
    <text evidence="1">The sequence shown here is derived from an EMBL/GenBank/DDBJ whole genome shotgun (WGS) entry which is preliminary data.</text>
</comment>
<dbReference type="RefSeq" id="WP_083039272.1">
    <property type="nucleotide sequence ID" value="NZ_BLKY01000001.1"/>
</dbReference>
<sequence>MVSALRSYFSAGLAITAAGLVAVTPMEPPVPVPDATTIAHPAPRLTADESLLNVPLNLFQDLVNVPANYIHALDTMAKSLFYSGPWFVGSPTNAWGEDPGDLGHFEFVAQLLVPFPELSGAGHEGDFFHPGLGQQLSMLANVEIPVDLSCAGLDCLPVMPTSPITGFTWIDQAIWSLLIATGVQKFPLIQNWFQIPFSAMMNGNAYYFDPNGPGMVNVGFAHDGFYWEGTRTLEELGLNPEDYPDIDPDAPLQPWAGSYYEMDFDQPFINFFDSLMQPFDVDKFQLPDLVEFGRALQAVIASFLVAFNPFIPGSPFCPGPCLLPEPGGDIFNPEDWNTPSYYLLAKLIGDLWPGNPVIDEWLAAYDGGTANVSTPEIIEHEAWLWRLGTVLLDLKNPLPDDPAIDTTDFLPTVDQVRDFLGDYLFNIADNIGIIGPFDIQGLWDAVFDVTAA</sequence>
<proteinExistence type="predicted"/>
<name>A0A7I9Y943_MYCAL</name>
<evidence type="ECO:0008006" key="3">
    <source>
        <dbReference type="Google" id="ProtNLM"/>
    </source>
</evidence>
<protein>
    <recommendedName>
        <fullName evidence="3">PE-PPE domain-containing protein</fullName>
    </recommendedName>
</protein>
<evidence type="ECO:0000313" key="2">
    <source>
        <dbReference type="Proteomes" id="UP000465305"/>
    </source>
</evidence>